<protein>
    <recommendedName>
        <fullName evidence="10">Cytochrome P450</fullName>
    </recommendedName>
</protein>
<keyword evidence="9" id="KW-1185">Reference proteome</keyword>
<keyword evidence="4" id="KW-0560">Oxidoreductase</keyword>
<evidence type="ECO:0000256" key="5">
    <source>
        <dbReference type="ARBA" id="ARBA00023004"/>
    </source>
</evidence>
<dbReference type="GO" id="GO:0005506">
    <property type="term" value="F:iron ion binding"/>
    <property type="evidence" value="ECO:0007669"/>
    <property type="project" value="InterPro"/>
</dbReference>
<keyword evidence="3 7" id="KW-0479">Metal-binding</keyword>
<dbReference type="Pfam" id="PF00067">
    <property type="entry name" value="p450"/>
    <property type="match status" value="1"/>
</dbReference>
<dbReference type="AlphaFoldDB" id="A0AAV5KMD5"/>
<accession>A0AAV5KMD5</accession>
<sequence>MSNIDCKINGYDVKVGTRFFINIYMIMRDPNRYKDPDRFLPERFLVDSSVANAGIRPQGESEGQDFHFLPFGSGRRACISASHSSFVMHGTLGALIQCFDLKVQGAEKVDIKLGAGFAGVLPFPLVSYPVTRFNPFKA</sequence>
<dbReference type="InterPro" id="IPR001128">
    <property type="entry name" value="Cyt_P450"/>
</dbReference>
<comment type="caution">
    <text evidence="8">The sequence shown here is derived from an EMBL/GenBank/DDBJ whole genome shotgun (WGS) entry which is preliminary data.</text>
</comment>
<dbReference type="GO" id="GO:0004497">
    <property type="term" value="F:monooxygenase activity"/>
    <property type="evidence" value="ECO:0007669"/>
    <property type="project" value="UniProtKB-KW"/>
</dbReference>
<dbReference type="EMBL" id="BPVZ01000070">
    <property type="protein sequence ID" value="GKV25776.1"/>
    <property type="molecule type" value="Genomic_DNA"/>
</dbReference>
<evidence type="ECO:0000256" key="1">
    <source>
        <dbReference type="ARBA" id="ARBA00010617"/>
    </source>
</evidence>
<evidence type="ECO:0000256" key="7">
    <source>
        <dbReference type="PIRSR" id="PIRSR602403-1"/>
    </source>
</evidence>
<comment type="similarity">
    <text evidence="1">Belongs to the cytochrome P450 family.</text>
</comment>
<proteinExistence type="inferred from homology"/>
<evidence type="ECO:0000313" key="8">
    <source>
        <dbReference type="EMBL" id="GKV25776.1"/>
    </source>
</evidence>
<feature type="binding site" description="axial binding residue" evidence="7">
    <location>
        <position position="78"/>
    </location>
    <ligand>
        <name>heme</name>
        <dbReference type="ChEBI" id="CHEBI:30413"/>
    </ligand>
    <ligandPart>
        <name>Fe</name>
        <dbReference type="ChEBI" id="CHEBI:18248"/>
    </ligandPart>
</feature>
<name>A0AAV5KMD5_9ROSI</name>
<evidence type="ECO:0000256" key="3">
    <source>
        <dbReference type="ARBA" id="ARBA00022723"/>
    </source>
</evidence>
<dbReference type="GO" id="GO:0016705">
    <property type="term" value="F:oxidoreductase activity, acting on paired donors, with incorporation or reduction of molecular oxygen"/>
    <property type="evidence" value="ECO:0007669"/>
    <property type="project" value="InterPro"/>
</dbReference>
<evidence type="ECO:0000256" key="2">
    <source>
        <dbReference type="ARBA" id="ARBA00022617"/>
    </source>
</evidence>
<keyword evidence="5 7" id="KW-0408">Iron</keyword>
<dbReference type="InterPro" id="IPR002403">
    <property type="entry name" value="Cyt_P450_E_grp-IV"/>
</dbReference>
<dbReference type="PANTHER" id="PTHR47947">
    <property type="entry name" value="CYTOCHROME P450 82C3-RELATED"/>
    <property type="match status" value="1"/>
</dbReference>
<dbReference type="SUPFAM" id="SSF48264">
    <property type="entry name" value="Cytochrome P450"/>
    <property type="match status" value="1"/>
</dbReference>
<keyword evidence="6" id="KW-0503">Monooxygenase</keyword>
<dbReference type="Gene3D" id="1.10.630.10">
    <property type="entry name" value="Cytochrome P450"/>
    <property type="match status" value="1"/>
</dbReference>
<keyword evidence="2 7" id="KW-0349">Heme</keyword>
<evidence type="ECO:0000256" key="6">
    <source>
        <dbReference type="ARBA" id="ARBA00023033"/>
    </source>
</evidence>
<reference evidence="8 9" key="1">
    <citation type="journal article" date="2021" name="Commun. Biol.">
        <title>The genome of Shorea leprosula (Dipterocarpaceae) highlights the ecological relevance of drought in aseasonal tropical rainforests.</title>
        <authorList>
            <person name="Ng K.K.S."/>
            <person name="Kobayashi M.J."/>
            <person name="Fawcett J.A."/>
            <person name="Hatakeyama M."/>
            <person name="Paape T."/>
            <person name="Ng C.H."/>
            <person name="Ang C.C."/>
            <person name="Tnah L.H."/>
            <person name="Lee C.T."/>
            <person name="Nishiyama T."/>
            <person name="Sese J."/>
            <person name="O'Brien M.J."/>
            <person name="Copetti D."/>
            <person name="Mohd Noor M.I."/>
            <person name="Ong R.C."/>
            <person name="Putra M."/>
            <person name="Sireger I.Z."/>
            <person name="Indrioko S."/>
            <person name="Kosugi Y."/>
            <person name="Izuno A."/>
            <person name="Isagi Y."/>
            <person name="Lee S.L."/>
            <person name="Shimizu K.K."/>
        </authorList>
    </citation>
    <scope>NUCLEOTIDE SEQUENCE [LARGE SCALE GENOMIC DNA]</scope>
    <source>
        <strain evidence="8">214</strain>
    </source>
</reference>
<dbReference type="InterPro" id="IPR050651">
    <property type="entry name" value="Plant_Cytochrome_P450_Monoox"/>
</dbReference>
<dbReference type="GO" id="GO:0020037">
    <property type="term" value="F:heme binding"/>
    <property type="evidence" value="ECO:0007669"/>
    <property type="project" value="InterPro"/>
</dbReference>
<organism evidence="8 9">
    <name type="scientific">Rubroshorea leprosula</name>
    <dbReference type="NCBI Taxonomy" id="152421"/>
    <lineage>
        <taxon>Eukaryota</taxon>
        <taxon>Viridiplantae</taxon>
        <taxon>Streptophyta</taxon>
        <taxon>Embryophyta</taxon>
        <taxon>Tracheophyta</taxon>
        <taxon>Spermatophyta</taxon>
        <taxon>Magnoliopsida</taxon>
        <taxon>eudicotyledons</taxon>
        <taxon>Gunneridae</taxon>
        <taxon>Pentapetalae</taxon>
        <taxon>rosids</taxon>
        <taxon>malvids</taxon>
        <taxon>Malvales</taxon>
        <taxon>Dipterocarpaceae</taxon>
        <taxon>Rubroshorea</taxon>
    </lineage>
</organism>
<dbReference type="InterPro" id="IPR036396">
    <property type="entry name" value="Cyt_P450_sf"/>
</dbReference>
<gene>
    <name evidence="8" type="ORF">SLEP1_g35170</name>
</gene>
<evidence type="ECO:0008006" key="10">
    <source>
        <dbReference type="Google" id="ProtNLM"/>
    </source>
</evidence>
<dbReference type="PRINTS" id="PR00465">
    <property type="entry name" value="EP450IV"/>
</dbReference>
<evidence type="ECO:0000313" key="9">
    <source>
        <dbReference type="Proteomes" id="UP001054252"/>
    </source>
</evidence>
<dbReference type="Proteomes" id="UP001054252">
    <property type="component" value="Unassembled WGS sequence"/>
</dbReference>
<evidence type="ECO:0000256" key="4">
    <source>
        <dbReference type="ARBA" id="ARBA00023002"/>
    </source>
</evidence>
<comment type="cofactor">
    <cofactor evidence="7">
        <name>heme</name>
        <dbReference type="ChEBI" id="CHEBI:30413"/>
    </cofactor>
</comment>